<proteinExistence type="predicted"/>
<reference evidence="2 3" key="1">
    <citation type="submission" date="2018-03" db="EMBL/GenBank/DDBJ databases">
        <title>Neisseria weixii sp. nov., isolated from the intestinal contents of Tibetan Plateau pika (Ochotona curzoniae) in Yushu, Qinghai Province, China.</title>
        <authorList>
            <person name="Gui Z."/>
        </authorList>
    </citation>
    <scope>NUCLEOTIDE SEQUENCE [LARGE SCALE GENOMIC DNA]</scope>
    <source>
        <strain evidence="2 3">ATCC 51483</strain>
    </source>
</reference>
<dbReference type="RefSeq" id="WP_106740354.1">
    <property type="nucleotide sequence ID" value="NZ_PXYY01000008.1"/>
</dbReference>
<name>A0A2P7U293_9NEIS</name>
<dbReference type="PROSITE" id="PS51257">
    <property type="entry name" value="PROKAR_LIPOPROTEIN"/>
    <property type="match status" value="1"/>
</dbReference>
<comment type="caution">
    <text evidence="2">The sequence shown here is derived from an EMBL/GenBank/DDBJ whole genome shotgun (WGS) entry which is preliminary data.</text>
</comment>
<accession>A0A2P7U293</accession>
<dbReference type="AlphaFoldDB" id="A0A2P7U293"/>
<protein>
    <recommendedName>
        <fullName evidence="4">Lipoprotein</fullName>
    </recommendedName>
</protein>
<evidence type="ECO:0000313" key="3">
    <source>
        <dbReference type="Proteomes" id="UP000241868"/>
    </source>
</evidence>
<keyword evidence="1" id="KW-0812">Transmembrane</keyword>
<evidence type="ECO:0008006" key="4">
    <source>
        <dbReference type="Google" id="ProtNLM"/>
    </source>
</evidence>
<evidence type="ECO:0000313" key="2">
    <source>
        <dbReference type="EMBL" id="PSJ81090.1"/>
    </source>
</evidence>
<dbReference type="Proteomes" id="UP000241868">
    <property type="component" value="Unassembled WGS sequence"/>
</dbReference>
<keyword evidence="1" id="KW-1133">Transmembrane helix</keyword>
<keyword evidence="3" id="KW-1185">Reference proteome</keyword>
<gene>
    <name evidence="2" type="ORF">C7N83_02320</name>
</gene>
<keyword evidence="1" id="KW-0472">Membrane</keyword>
<evidence type="ECO:0000256" key="1">
    <source>
        <dbReference type="SAM" id="Phobius"/>
    </source>
</evidence>
<dbReference type="EMBL" id="PXYY01000008">
    <property type="protein sequence ID" value="PSJ81090.1"/>
    <property type="molecule type" value="Genomic_DNA"/>
</dbReference>
<sequence>MQTPIKTKILLFASSLVVGSCSNFISDYWNGYYIKKEPYTEEEKLIFEQRRKLKEVKREKADDICKREVYSPEENMYDVWVRNGRTYEDVLSSMYERTRCLFMIKILLHKIQIAYDIIISIGIISSTLLMITILKLKKTH</sequence>
<feature type="transmembrane region" description="Helical" evidence="1">
    <location>
        <begin position="113"/>
        <end position="134"/>
    </location>
</feature>
<organism evidence="2 3">
    <name type="scientific">Neisseria iguanae</name>
    <dbReference type="NCBI Taxonomy" id="90242"/>
    <lineage>
        <taxon>Bacteria</taxon>
        <taxon>Pseudomonadati</taxon>
        <taxon>Pseudomonadota</taxon>
        <taxon>Betaproteobacteria</taxon>
        <taxon>Neisseriales</taxon>
        <taxon>Neisseriaceae</taxon>
        <taxon>Neisseria</taxon>
    </lineage>
</organism>